<dbReference type="Pfam" id="PF04031">
    <property type="entry name" value="Las1"/>
    <property type="match status" value="1"/>
</dbReference>
<sequence>MACNFLITSTLKPDVCLGFMEALKDNTVEGNSVGLKLVPWLSWNEWNSIRHSLFSASPASVAFALQRIWTWRSRGCIPIAVDVTTAIIEIQQKDPFFRKDLGGNALQSEEMLSMLYCMAIMRRINVEEVKGSIRKMRKGQAIDPNEISIDF</sequence>
<dbReference type="PANTHER" id="PTHR15002:SF0">
    <property type="entry name" value="RIBOSOMAL BIOGENESIS PROTEIN LAS1L"/>
    <property type="match status" value="1"/>
</dbReference>
<organism evidence="1 2">
    <name type="scientific">Capsicum annuum</name>
    <name type="common">Capsicum pepper</name>
    <dbReference type="NCBI Taxonomy" id="4072"/>
    <lineage>
        <taxon>Eukaryota</taxon>
        <taxon>Viridiplantae</taxon>
        <taxon>Streptophyta</taxon>
        <taxon>Embryophyta</taxon>
        <taxon>Tracheophyta</taxon>
        <taxon>Spermatophyta</taxon>
        <taxon>Magnoliopsida</taxon>
        <taxon>eudicotyledons</taxon>
        <taxon>Gunneridae</taxon>
        <taxon>Pentapetalae</taxon>
        <taxon>asterids</taxon>
        <taxon>lamiids</taxon>
        <taxon>Solanales</taxon>
        <taxon>Solanaceae</taxon>
        <taxon>Solanoideae</taxon>
        <taxon>Capsiceae</taxon>
        <taxon>Capsicum</taxon>
    </lineage>
</organism>
<gene>
    <name evidence="1" type="ORF">T459_19462</name>
</gene>
<evidence type="ECO:0000313" key="2">
    <source>
        <dbReference type="Proteomes" id="UP000222542"/>
    </source>
</evidence>
<proteinExistence type="predicted"/>
<protein>
    <submittedName>
        <fullName evidence="1">Uncharacterized protein</fullName>
    </submittedName>
</protein>
<comment type="caution">
    <text evidence="1">The sequence shown here is derived from an EMBL/GenBank/DDBJ whole genome shotgun (WGS) entry which is preliminary data.</text>
</comment>
<accession>A0A2G2Z1P0</accession>
<dbReference type="GO" id="GO:0004519">
    <property type="term" value="F:endonuclease activity"/>
    <property type="evidence" value="ECO:0007669"/>
    <property type="project" value="InterPro"/>
</dbReference>
<dbReference type="AlphaFoldDB" id="A0A2G2Z1P0"/>
<dbReference type="PANTHER" id="PTHR15002">
    <property type="entry name" value="RIBOSOMAL BIOGENESIS PROTEIN LAS1L"/>
    <property type="match status" value="1"/>
</dbReference>
<dbReference type="STRING" id="4072.A0A2G2Z1P0"/>
<reference evidence="1 2" key="2">
    <citation type="journal article" date="2017" name="Genome Biol.">
        <title>New reference genome sequences of hot pepper reveal the massive evolution of plant disease-resistance genes by retroduplication.</title>
        <authorList>
            <person name="Kim S."/>
            <person name="Park J."/>
            <person name="Yeom S.I."/>
            <person name="Kim Y.M."/>
            <person name="Seo E."/>
            <person name="Kim K.T."/>
            <person name="Kim M.S."/>
            <person name="Lee J.M."/>
            <person name="Cheong K."/>
            <person name="Shin H.S."/>
            <person name="Kim S.B."/>
            <person name="Han K."/>
            <person name="Lee J."/>
            <person name="Park M."/>
            <person name="Lee H.A."/>
            <person name="Lee H.Y."/>
            <person name="Lee Y."/>
            <person name="Oh S."/>
            <person name="Lee J.H."/>
            <person name="Choi E."/>
            <person name="Choi E."/>
            <person name="Lee S.E."/>
            <person name="Jeon J."/>
            <person name="Kim H."/>
            <person name="Choi G."/>
            <person name="Song H."/>
            <person name="Lee J."/>
            <person name="Lee S.C."/>
            <person name="Kwon J.K."/>
            <person name="Lee H.Y."/>
            <person name="Koo N."/>
            <person name="Hong Y."/>
            <person name="Kim R.W."/>
            <person name="Kang W.H."/>
            <person name="Huh J.H."/>
            <person name="Kang B.C."/>
            <person name="Yang T.J."/>
            <person name="Lee Y.H."/>
            <person name="Bennetzen J.L."/>
            <person name="Choi D."/>
        </authorList>
    </citation>
    <scope>NUCLEOTIDE SEQUENCE [LARGE SCALE GENOMIC DNA]</scope>
    <source>
        <strain evidence="2">cv. CM334</strain>
    </source>
</reference>
<dbReference type="GO" id="GO:0006364">
    <property type="term" value="P:rRNA processing"/>
    <property type="evidence" value="ECO:0007669"/>
    <property type="project" value="InterPro"/>
</dbReference>
<dbReference type="Gramene" id="PHT75940">
    <property type="protein sequence ID" value="PHT75940"/>
    <property type="gene ID" value="T459_19462"/>
</dbReference>
<evidence type="ECO:0000313" key="1">
    <source>
        <dbReference type="EMBL" id="PHT75940.1"/>
    </source>
</evidence>
<dbReference type="GO" id="GO:0090730">
    <property type="term" value="C:Las1 complex"/>
    <property type="evidence" value="ECO:0007669"/>
    <property type="project" value="InterPro"/>
</dbReference>
<dbReference type="InterPro" id="IPR007174">
    <property type="entry name" value="Las1"/>
</dbReference>
<dbReference type="EMBL" id="AYRZ02000007">
    <property type="protein sequence ID" value="PHT75940.1"/>
    <property type="molecule type" value="Genomic_DNA"/>
</dbReference>
<name>A0A2G2Z1P0_CAPAN</name>
<reference evidence="1 2" key="1">
    <citation type="journal article" date="2014" name="Nat. Genet.">
        <title>Genome sequence of the hot pepper provides insights into the evolution of pungency in Capsicum species.</title>
        <authorList>
            <person name="Kim S."/>
            <person name="Park M."/>
            <person name="Yeom S.I."/>
            <person name="Kim Y.M."/>
            <person name="Lee J.M."/>
            <person name="Lee H.A."/>
            <person name="Seo E."/>
            <person name="Choi J."/>
            <person name="Cheong K."/>
            <person name="Kim K.T."/>
            <person name="Jung K."/>
            <person name="Lee G.W."/>
            <person name="Oh S.K."/>
            <person name="Bae C."/>
            <person name="Kim S.B."/>
            <person name="Lee H.Y."/>
            <person name="Kim S.Y."/>
            <person name="Kim M.S."/>
            <person name="Kang B.C."/>
            <person name="Jo Y.D."/>
            <person name="Yang H.B."/>
            <person name="Jeong H.J."/>
            <person name="Kang W.H."/>
            <person name="Kwon J.K."/>
            <person name="Shin C."/>
            <person name="Lim J.Y."/>
            <person name="Park J.H."/>
            <person name="Huh J.H."/>
            <person name="Kim J.S."/>
            <person name="Kim B.D."/>
            <person name="Cohen O."/>
            <person name="Paran I."/>
            <person name="Suh M.C."/>
            <person name="Lee S.B."/>
            <person name="Kim Y.K."/>
            <person name="Shin Y."/>
            <person name="Noh S.J."/>
            <person name="Park J."/>
            <person name="Seo Y.S."/>
            <person name="Kwon S.Y."/>
            <person name="Kim H.A."/>
            <person name="Park J.M."/>
            <person name="Kim H.J."/>
            <person name="Choi S.B."/>
            <person name="Bosland P.W."/>
            <person name="Reeves G."/>
            <person name="Jo S.H."/>
            <person name="Lee B.W."/>
            <person name="Cho H.T."/>
            <person name="Choi H.S."/>
            <person name="Lee M.S."/>
            <person name="Yu Y."/>
            <person name="Do Choi Y."/>
            <person name="Park B.S."/>
            <person name="van Deynze A."/>
            <person name="Ashrafi H."/>
            <person name="Hill T."/>
            <person name="Kim W.T."/>
            <person name="Pai H.S."/>
            <person name="Ahn H.K."/>
            <person name="Yeam I."/>
            <person name="Giovannoni J.J."/>
            <person name="Rose J.K."/>
            <person name="Sorensen I."/>
            <person name="Lee S.J."/>
            <person name="Kim R.W."/>
            <person name="Choi I.Y."/>
            <person name="Choi B.S."/>
            <person name="Lim J.S."/>
            <person name="Lee Y.H."/>
            <person name="Choi D."/>
        </authorList>
    </citation>
    <scope>NUCLEOTIDE SEQUENCE [LARGE SCALE GENOMIC DNA]</scope>
    <source>
        <strain evidence="2">cv. CM334</strain>
    </source>
</reference>
<dbReference type="Proteomes" id="UP000222542">
    <property type="component" value="Unassembled WGS sequence"/>
</dbReference>
<keyword evidence="2" id="KW-1185">Reference proteome</keyword>